<dbReference type="PANTHER" id="PTHR43077">
    <property type="entry name" value="TRANSPORT PERMEASE YVFS-RELATED"/>
    <property type="match status" value="1"/>
</dbReference>
<evidence type="ECO:0000256" key="5">
    <source>
        <dbReference type="RuleBase" id="RU361157"/>
    </source>
</evidence>
<gene>
    <name evidence="7" type="ORF">NBH00_12495</name>
</gene>
<feature type="transmembrane region" description="Helical" evidence="5">
    <location>
        <begin position="26"/>
        <end position="45"/>
    </location>
</feature>
<evidence type="ECO:0000256" key="2">
    <source>
        <dbReference type="ARBA" id="ARBA00022692"/>
    </source>
</evidence>
<organism evidence="7 8">
    <name type="scientific">Paraconexibacter antarcticus</name>
    <dbReference type="NCBI Taxonomy" id="2949664"/>
    <lineage>
        <taxon>Bacteria</taxon>
        <taxon>Bacillati</taxon>
        <taxon>Actinomycetota</taxon>
        <taxon>Thermoleophilia</taxon>
        <taxon>Solirubrobacterales</taxon>
        <taxon>Paraconexibacteraceae</taxon>
        <taxon>Paraconexibacter</taxon>
    </lineage>
</organism>
<dbReference type="RefSeq" id="WP_254573648.1">
    <property type="nucleotide sequence ID" value="NZ_CP098502.1"/>
</dbReference>
<feature type="transmembrane region" description="Helical" evidence="5">
    <location>
        <begin position="234"/>
        <end position="252"/>
    </location>
</feature>
<dbReference type="InterPro" id="IPR047817">
    <property type="entry name" value="ABC2_TM_bact-type"/>
</dbReference>
<keyword evidence="4 5" id="KW-0472">Membrane</keyword>
<dbReference type="Pfam" id="PF01061">
    <property type="entry name" value="ABC2_membrane"/>
    <property type="match status" value="1"/>
</dbReference>
<keyword evidence="3 5" id="KW-1133">Transmembrane helix</keyword>
<comment type="subcellular location">
    <subcellularLocation>
        <location evidence="5">Cell membrane</location>
        <topology evidence="5">Multi-pass membrane protein</topology>
    </subcellularLocation>
    <subcellularLocation>
        <location evidence="1">Membrane</location>
        <topology evidence="1">Multi-pass membrane protein</topology>
    </subcellularLocation>
</comment>
<evidence type="ECO:0000313" key="8">
    <source>
        <dbReference type="Proteomes" id="UP001056035"/>
    </source>
</evidence>
<dbReference type="EMBL" id="CP098502">
    <property type="protein sequence ID" value="UTI66996.1"/>
    <property type="molecule type" value="Genomic_DNA"/>
</dbReference>
<feature type="domain" description="ABC transmembrane type-2" evidence="6">
    <location>
        <begin position="25"/>
        <end position="255"/>
    </location>
</feature>
<dbReference type="PANTHER" id="PTHR43077:SF10">
    <property type="entry name" value="TRANSPORT PERMEASE PROTEIN"/>
    <property type="match status" value="1"/>
</dbReference>
<feature type="transmembrane region" description="Helical" evidence="5">
    <location>
        <begin position="144"/>
        <end position="166"/>
    </location>
</feature>
<feature type="transmembrane region" description="Helical" evidence="5">
    <location>
        <begin position="107"/>
        <end position="132"/>
    </location>
</feature>
<evidence type="ECO:0000313" key="7">
    <source>
        <dbReference type="EMBL" id="UTI66996.1"/>
    </source>
</evidence>
<comment type="similarity">
    <text evidence="5">Belongs to the ABC-2 integral membrane protein family.</text>
</comment>
<keyword evidence="2 5" id="KW-0812">Transmembrane</keyword>
<dbReference type="InterPro" id="IPR000412">
    <property type="entry name" value="ABC_2_transport"/>
</dbReference>
<evidence type="ECO:0000259" key="6">
    <source>
        <dbReference type="PROSITE" id="PS51012"/>
    </source>
</evidence>
<protein>
    <recommendedName>
        <fullName evidence="5">Transport permease protein</fullName>
    </recommendedName>
</protein>
<feature type="transmembrane region" description="Helical" evidence="5">
    <location>
        <begin position="173"/>
        <end position="192"/>
    </location>
</feature>
<name>A0ABY5DY84_9ACTN</name>
<feature type="transmembrane region" description="Helical" evidence="5">
    <location>
        <begin position="65"/>
        <end position="86"/>
    </location>
</feature>
<dbReference type="Proteomes" id="UP001056035">
    <property type="component" value="Chromosome"/>
</dbReference>
<sequence length="259" mass="26763">MDPFFFRVVWALARRSLRGTLRRPQFIAPLVLFPSMFLAVNVGGLTRTTALPGFPKVSGFLDFQLAGAMTQSLLIGGVATGIATALEIEGGFFDRLVASPIPRVALVFGRLLATSVVAAGQITYFLVLGFVFGASVQGGVGGVLVVYLIGVVAGVGFGAIGQAIALRAKNASTVQGIFPLVLVVLFASSAFFPRKLLSSPVDTVARANPLSYIADGMRTPIIQGVGATSVTEGIVAAVLVVGGACGIALLALRGRLREA</sequence>
<proteinExistence type="inferred from homology"/>
<dbReference type="InterPro" id="IPR013525">
    <property type="entry name" value="ABC2_TM"/>
</dbReference>
<keyword evidence="5" id="KW-1003">Cell membrane</keyword>
<keyword evidence="8" id="KW-1185">Reference proteome</keyword>
<evidence type="ECO:0000256" key="3">
    <source>
        <dbReference type="ARBA" id="ARBA00022989"/>
    </source>
</evidence>
<reference evidence="7 8" key="1">
    <citation type="submission" date="2022-06" db="EMBL/GenBank/DDBJ databases">
        <title>Paraconexibacter antarcticus.</title>
        <authorList>
            <person name="Kim C.S."/>
        </authorList>
    </citation>
    <scope>NUCLEOTIDE SEQUENCE [LARGE SCALE GENOMIC DNA]</scope>
    <source>
        <strain evidence="7 8">02-257</strain>
    </source>
</reference>
<dbReference type="InterPro" id="IPR051328">
    <property type="entry name" value="T7SS_ABC-Transporter"/>
</dbReference>
<dbReference type="PROSITE" id="PS51012">
    <property type="entry name" value="ABC_TM2"/>
    <property type="match status" value="1"/>
</dbReference>
<evidence type="ECO:0000256" key="1">
    <source>
        <dbReference type="ARBA" id="ARBA00004141"/>
    </source>
</evidence>
<keyword evidence="5" id="KW-0813">Transport</keyword>
<evidence type="ECO:0000256" key="4">
    <source>
        <dbReference type="ARBA" id="ARBA00023136"/>
    </source>
</evidence>
<dbReference type="PIRSF" id="PIRSF006648">
    <property type="entry name" value="DrrB"/>
    <property type="match status" value="1"/>
</dbReference>
<accession>A0ABY5DY84</accession>